<dbReference type="CDD" id="cd04590">
    <property type="entry name" value="CBS_pair_CorC_HlyC_assoc"/>
    <property type="match status" value="1"/>
</dbReference>
<dbReference type="Pfam" id="PF03471">
    <property type="entry name" value="CorC_HlyC"/>
    <property type="match status" value="1"/>
</dbReference>
<dbReference type="InterPro" id="IPR036318">
    <property type="entry name" value="FAD-bd_PCMH-like_sf"/>
</dbReference>
<evidence type="ECO:0000313" key="4">
    <source>
        <dbReference type="EMBL" id="MPN35413.1"/>
    </source>
</evidence>
<dbReference type="InterPro" id="IPR044751">
    <property type="entry name" value="Ion_transp-like_CBS"/>
</dbReference>
<dbReference type="InterPro" id="IPR005170">
    <property type="entry name" value="Transptr-assoc_dom"/>
</dbReference>
<evidence type="ECO:0000256" key="2">
    <source>
        <dbReference type="ARBA" id="ARBA00023122"/>
    </source>
</evidence>
<reference evidence="4" key="1">
    <citation type="submission" date="2019-08" db="EMBL/GenBank/DDBJ databases">
        <authorList>
            <person name="Kucharzyk K."/>
            <person name="Murdoch R.W."/>
            <person name="Higgins S."/>
            <person name="Loffler F."/>
        </authorList>
    </citation>
    <scope>NUCLEOTIDE SEQUENCE</scope>
</reference>
<dbReference type="EMBL" id="VSSQ01088971">
    <property type="protein sequence ID" value="MPN35413.1"/>
    <property type="molecule type" value="Genomic_DNA"/>
</dbReference>
<dbReference type="PANTHER" id="PTHR22777">
    <property type="entry name" value="HEMOLYSIN-RELATED"/>
    <property type="match status" value="1"/>
</dbReference>
<dbReference type="InterPro" id="IPR016169">
    <property type="entry name" value="FAD-bd_PCMH_sub2"/>
</dbReference>
<organism evidence="4">
    <name type="scientific">bioreactor metagenome</name>
    <dbReference type="NCBI Taxonomy" id="1076179"/>
    <lineage>
        <taxon>unclassified sequences</taxon>
        <taxon>metagenomes</taxon>
        <taxon>ecological metagenomes</taxon>
    </lineage>
</organism>
<gene>
    <name evidence="4" type="primary">tlyC_5</name>
    <name evidence="4" type="ORF">SDC9_182911</name>
</gene>
<name>A0A645HIB2_9ZZZZ</name>
<protein>
    <submittedName>
        <fullName evidence="4">Hemolysin C</fullName>
    </submittedName>
</protein>
<dbReference type="GO" id="GO:0050660">
    <property type="term" value="F:flavin adenine dinucleotide binding"/>
    <property type="evidence" value="ECO:0007669"/>
    <property type="project" value="InterPro"/>
</dbReference>
<dbReference type="Gene3D" id="3.30.465.10">
    <property type="match status" value="1"/>
</dbReference>
<dbReference type="Pfam" id="PF00571">
    <property type="entry name" value="CBS"/>
    <property type="match status" value="2"/>
</dbReference>
<dbReference type="SUPFAM" id="SSF54631">
    <property type="entry name" value="CBS-domain pair"/>
    <property type="match status" value="1"/>
</dbReference>
<keyword evidence="2" id="KW-0129">CBS domain</keyword>
<dbReference type="SMART" id="SM01091">
    <property type="entry name" value="CorC_HlyC"/>
    <property type="match status" value="1"/>
</dbReference>
<dbReference type="Gene3D" id="3.90.1280.20">
    <property type="match status" value="2"/>
</dbReference>
<dbReference type="AlphaFoldDB" id="A0A645HIB2"/>
<comment type="caution">
    <text evidence="4">The sequence shown here is derived from an EMBL/GenBank/DDBJ whole genome shotgun (WGS) entry which is preliminary data.</text>
</comment>
<dbReference type="PANTHER" id="PTHR22777:SF17">
    <property type="entry name" value="UPF0053 PROTEIN SLL0260"/>
    <property type="match status" value="1"/>
</dbReference>
<dbReference type="PROSITE" id="PS51371">
    <property type="entry name" value="CBS"/>
    <property type="match status" value="1"/>
</dbReference>
<sequence>MIERGYSRIPIYNKDIDNIIGIIYGKDLLALVKHPNLIILNDIMRRPLFVNENDKIQDVLKRMQRTHIQLAIVYNEFGGTAGLISIEDILEEIVGEIQDEHDDELDIITPNRDGFFELNASMSISDVNDFIAENLPVDVELPESEDYETIGGYILSETGKIPKVGETVTVGSYLFTIIDGNERRIEKIKIEQKINTKDDTKEND</sequence>
<dbReference type="InterPro" id="IPR046342">
    <property type="entry name" value="CBS_dom_sf"/>
</dbReference>
<dbReference type="SUPFAM" id="SSF56176">
    <property type="entry name" value="FAD-binding/transporter-associated domain-like"/>
    <property type="match status" value="1"/>
</dbReference>
<accession>A0A645HIB2</accession>
<evidence type="ECO:0000259" key="3">
    <source>
        <dbReference type="PROSITE" id="PS51371"/>
    </source>
</evidence>
<dbReference type="GO" id="GO:0005886">
    <property type="term" value="C:plasma membrane"/>
    <property type="evidence" value="ECO:0007669"/>
    <property type="project" value="TreeGrafter"/>
</dbReference>
<dbReference type="InterPro" id="IPR000644">
    <property type="entry name" value="CBS_dom"/>
</dbReference>
<proteinExistence type="predicted"/>
<evidence type="ECO:0000256" key="1">
    <source>
        <dbReference type="ARBA" id="ARBA00022737"/>
    </source>
</evidence>
<feature type="domain" description="CBS" evidence="3">
    <location>
        <begin position="43"/>
        <end position="100"/>
    </location>
</feature>
<keyword evidence="1" id="KW-0677">Repeat</keyword>